<dbReference type="EMBL" id="SJZJ01000002">
    <property type="protein sequence ID" value="TCJ30927.1"/>
    <property type="molecule type" value="Genomic_DNA"/>
</dbReference>
<gene>
    <name evidence="1" type="ORF">EPD65_02500</name>
</gene>
<dbReference type="OrthoDB" id="3724496at2"/>
<evidence type="ECO:0000313" key="1">
    <source>
        <dbReference type="EMBL" id="TCJ30927.1"/>
    </source>
</evidence>
<proteinExistence type="predicted"/>
<organism evidence="1 2">
    <name type="scientific">Nocardioides jejuensis</name>
    <dbReference type="NCBI Taxonomy" id="2502782"/>
    <lineage>
        <taxon>Bacteria</taxon>
        <taxon>Bacillati</taxon>
        <taxon>Actinomycetota</taxon>
        <taxon>Actinomycetes</taxon>
        <taxon>Propionibacteriales</taxon>
        <taxon>Nocardioidaceae</taxon>
        <taxon>Nocardioides</taxon>
    </lineage>
</organism>
<comment type="caution">
    <text evidence="1">The sequence shown here is derived from an EMBL/GenBank/DDBJ whole genome shotgun (WGS) entry which is preliminary data.</text>
</comment>
<sequence>MAQVVFTVSGTHVLMLPPERALLHVSIAHEGSAPDRVYADTAHTHRRISALLADLHDPDNGPVRGWNSGQIRTWSHRPWSQDGRQLPVVHDAAVDVRARFSDFGRLSEVVGAINGWSGVSIDQIEWKVTEATRSASLRDARAAAVHDAQVKAAEYAAALGLAAVRPIEIADAGMLQGVAVRDLGMRAMHAEVAADGPSVEFRPDDIEISVGVDARFVAD</sequence>
<dbReference type="AlphaFoldDB" id="A0A4R1CJA0"/>
<dbReference type="Gene3D" id="3.30.70.2970">
    <property type="entry name" value="Protein of unknown function (DUF541), domain 2"/>
    <property type="match status" value="1"/>
</dbReference>
<name>A0A4R1CJA0_9ACTN</name>
<dbReference type="Pfam" id="PF04402">
    <property type="entry name" value="SIMPL"/>
    <property type="match status" value="1"/>
</dbReference>
<dbReference type="Gene3D" id="3.30.110.170">
    <property type="entry name" value="Protein of unknown function (DUF541), domain 1"/>
    <property type="match status" value="1"/>
</dbReference>
<reference evidence="1 2" key="1">
    <citation type="submission" date="2019-03" db="EMBL/GenBank/DDBJ databases">
        <authorList>
            <person name="Kim M.K.M."/>
        </authorList>
    </citation>
    <scope>NUCLEOTIDE SEQUENCE [LARGE SCALE GENOMIC DNA]</scope>
    <source>
        <strain evidence="1 2">18JY15-6</strain>
    </source>
</reference>
<dbReference type="InterPro" id="IPR007497">
    <property type="entry name" value="SIMPL/DUF541"/>
</dbReference>
<dbReference type="RefSeq" id="WP_131581575.1">
    <property type="nucleotide sequence ID" value="NZ_SJZJ01000002.1"/>
</dbReference>
<protein>
    <submittedName>
        <fullName evidence="1">SIMPL domain-containing protein</fullName>
    </submittedName>
</protein>
<keyword evidence="2" id="KW-1185">Reference proteome</keyword>
<dbReference type="Proteomes" id="UP000295453">
    <property type="component" value="Unassembled WGS sequence"/>
</dbReference>
<evidence type="ECO:0000313" key="2">
    <source>
        <dbReference type="Proteomes" id="UP000295453"/>
    </source>
</evidence>
<accession>A0A4R1CJA0</accession>